<dbReference type="NCBIfam" id="NF041471">
    <property type="entry name" value="phage_reg_YmfL"/>
    <property type="match status" value="1"/>
</dbReference>
<protein>
    <submittedName>
        <fullName evidence="1">Nucleic acid-binding protein e14 prophage</fullName>
    </submittedName>
</protein>
<dbReference type="KEGG" id="efe:EFER_4425"/>
<dbReference type="Pfam" id="PF06892">
    <property type="entry name" value="Phage_CP76"/>
    <property type="match status" value="1"/>
</dbReference>
<dbReference type="InterPro" id="IPR048188">
    <property type="entry name" value="YmfL-like"/>
</dbReference>
<dbReference type="GO" id="GO:0003677">
    <property type="term" value="F:DNA binding"/>
    <property type="evidence" value="ECO:0007669"/>
    <property type="project" value="InterPro"/>
</dbReference>
<sequence length="221" mass="24571">MQQKLHIELADACYLNLSFMKNLMDKSINRNHRTMRLTVGNHHWKIEKQPVWYVKAVRKTIAALPGGYAEAADWLDVTENALFNRLRADGDQIFPLGWAMVLQRAGGTHFIADAVAQSANGVFVSLPDIEDVDNADINQRLLEVIEQIGSYSKQIRSAIEDGVVEPHEKTAINDELYLSISKLQEHAALVYKIFCVSESSDARECAAPGAVACRDCGETNA</sequence>
<keyword evidence="2" id="KW-1185">Reference proteome</keyword>
<dbReference type="Proteomes" id="UP000000745">
    <property type="component" value="Chromosome"/>
</dbReference>
<evidence type="ECO:0000313" key="2">
    <source>
        <dbReference type="Proteomes" id="UP000000745"/>
    </source>
</evidence>
<organism evidence="1 2">
    <name type="scientific">Escherichia fergusonii (strain ATCC 35469 / DSM 13698 / CCUG 18766 / IAM 14443 / JCM 21226 / LMG 7866 / NBRC 102419 / NCTC 12128 / CDC 0568-73)</name>
    <dbReference type="NCBI Taxonomy" id="585054"/>
    <lineage>
        <taxon>Bacteria</taxon>
        <taxon>Pseudomonadati</taxon>
        <taxon>Pseudomonadota</taxon>
        <taxon>Gammaproteobacteria</taxon>
        <taxon>Enterobacterales</taxon>
        <taxon>Enterobacteriaceae</taxon>
        <taxon>Escherichia</taxon>
    </lineage>
</organism>
<accession>B7LNL9</accession>
<name>B7LNL9_ESCF3</name>
<reference evidence="2" key="1">
    <citation type="journal article" date="2009" name="PLoS Genet.">
        <title>Organised genome dynamics in the Escherichia coli species results in highly diverse adaptive paths.</title>
        <authorList>
            <person name="Touchon M."/>
            <person name="Hoede C."/>
            <person name="Tenaillon O."/>
            <person name="Barbe V."/>
            <person name="Baeriswyl S."/>
            <person name="Bidet P."/>
            <person name="Bingen E."/>
            <person name="Bonacorsi S."/>
            <person name="Bouchier C."/>
            <person name="Bouvet O."/>
            <person name="Calteau A."/>
            <person name="Chiapello H."/>
            <person name="Clermont O."/>
            <person name="Cruveiller S."/>
            <person name="Danchin A."/>
            <person name="Diard M."/>
            <person name="Dossat C."/>
            <person name="Karoui M.E."/>
            <person name="Frapy E."/>
            <person name="Garry L."/>
            <person name="Ghigo J.M."/>
            <person name="Gilles A.M."/>
            <person name="Johnson J."/>
            <person name="Le Bouguenec C."/>
            <person name="Lescat M."/>
            <person name="Mangenot S."/>
            <person name="Martinez-Jehanne V."/>
            <person name="Matic I."/>
            <person name="Nassif X."/>
            <person name="Oztas S."/>
            <person name="Petit M.A."/>
            <person name="Pichon C."/>
            <person name="Rouy Z."/>
            <person name="Ruf C.S."/>
            <person name="Schneider D."/>
            <person name="Tourret J."/>
            <person name="Vacherie B."/>
            <person name="Vallenet D."/>
            <person name="Medigue C."/>
            <person name="Rocha E.P.C."/>
            <person name="Denamur E."/>
        </authorList>
    </citation>
    <scope>NUCLEOTIDE SEQUENCE [LARGE SCALE GENOMIC DNA]</scope>
    <source>
        <strain evidence="2">ATCC 35469 / DSM 13698 / BCRC 15582 / CCUG 18766 / IAM 14443 / JCM 21226 / LMG 7866 / NBRC 102419 / NCTC 12128 / CDC 0568-73</strain>
    </source>
</reference>
<dbReference type="EMBL" id="CU928158">
    <property type="protein sequence ID" value="CAQ91838.1"/>
    <property type="molecule type" value="Genomic_DNA"/>
</dbReference>
<dbReference type="AlphaFoldDB" id="B7LNL9"/>
<gene>
    <name evidence="1" type="primary">ymfL</name>
    <name evidence="1" type="ordered locus">EFER_4425</name>
</gene>
<evidence type="ECO:0000313" key="1">
    <source>
        <dbReference type="EMBL" id="CAQ91838.1"/>
    </source>
</evidence>
<dbReference type="InterPro" id="IPR009679">
    <property type="entry name" value="Phage_186_CII-like"/>
</dbReference>
<dbReference type="HOGENOM" id="CLU_104109_1_0_6"/>
<proteinExistence type="predicted"/>